<dbReference type="GO" id="GO:0003676">
    <property type="term" value="F:nucleic acid binding"/>
    <property type="evidence" value="ECO:0007669"/>
    <property type="project" value="InterPro"/>
</dbReference>
<dbReference type="eggNOG" id="arCOG02127">
    <property type="taxonomic scope" value="Archaea"/>
</dbReference>
<feature type="domain" description="Tc1-like transposase DDE" evidence="2">
    <location>
        <begin position="189"/>
        <end position="275"/>
    </location>
</feature>
<sequence length="275" mass="32157">MSVLRTLKREIRKLISKKPKGLNETKARAILLHLEGMKINEIAKILQVHPSTVYRWVKEFEKEGEKCLFYKQRKGRNKKINEREIKVEELQGKTIWEAKAYIEEKFNVKISYVTAWRIARKRLKIPYIKPYKIDKKRPIDADNILRERLRGVIKKGVKVFFMDECGIRHDPSRVRRLGLYIVKADYPSVNVLACIPLFDGKPCFMLTYSNVDSRVFANFLYLLRVGNSGNIVLIMLSFTSLLMFSLLLLGLTLLFLPPYSPDLNPIGLVWKDLKR</sequence>
<reference evidence="3 4" key="1">
    <citation type="journal article" date="2011" name="J. Bacteriol.">
        <title>Genome analyses of icelandic strains of Sulfolobus islandicus, model organisms for genetic and virus-host interaction studies.</title>
        <authorList>
            <person name="Guo L."/>
            <person name="Brugger K."/>
            <person name="Liu C."/>
            <person name="Shah S.A."/>
            <person name="Zheng H."/>
            <person name="Zhu Y."/>
            <person name="Wang S."/>
            <person name="Lillestol R.K."/>
            <person name="Chen L."/>
            <person name="Frank J."/>
            <person name="Prangishvili D."/>
            <person name="Paulin L."/>
            <person name="She Q."/>
            <person name="Huang L."/>
            <person name="Garrett R.A."/>
        </authorList>
    </citation>
    <scope>NUCLEOTIDE SEQUENCE [LARGE SCALE GENOMIC DNA]</scope>
    <source>
        <strain evidence="3 4">REY15A</strain>
    </source>
</reference>
<evidence type="ECO:0000259" key="2">
    <source>
        <dbReference type="Pfam" id="PF13358"/>
    </source>
</evidence>
<keyword evidence="1" id="KW-0472">Membrane</keyword>
<dbReference type="AlphaFoldDB" id="F0NGG6"/>
<dbReference type="InterPro" id="IPR009057">
    <property type="entry name" value="Homeodomain-like_sf"/>
</dbReference>
<dbReference type="Pfam" id="PF13551">
    <property type="entry name" value="HTH_29"/>
    <property type="match status" value="1"/>
</dbReference>
<dbReference type="HOGENOM" id="CLU_056788_0_1_2"/>
<proteinExistence type="predicted"/>
<dbReference type="KEGG" id="sir:SiRe_0449"/>
<organism evidence="3 4">
    <name type="scientific">Saccharolobus islandicus (strain REY15A)</name>
    <name type="common">Sulfolobus islandicus</name>
    <dbReference type="NCBI Taxonomy" id="930945"/>
    <lineage>
        <taxon>Archaea</taxon>
        <taxon>Thermoproteota</taxon>
        <taxon>Thermoprotei</taxon>
        <taxon>Sulfolobales</taxon>
        <taxon>Sulfolobaceae</taxon>
        <taxon>Saccharolobus</taxon>
    </lineage>
</organism>
<keyword evidence="4" id="KW-1185">Reference proteome</keyword>
<keyword evidence="1" id="KW-1133">Transmembrane helix</keyword>
<keyword evidence="1" id="KW-0812">Transmembrane</keyword>
<dbReference type="InterPro" id="IPR036388">
    <property type="entry name" value="WH-like_DNA-bd_sf"/>
</dbReference>
<dbReference type="Pfam" id="PF13358">
    <property type="entry name" value="DDE_3"/>
    <property type="match status" value="1"/>
</dbReference>
<dbReference type="SUPFAM" id="SSF46689">
    <property type="entry name" value="Homeodomain-like"/>
    <property type="match status" value="1"/>
</dbReference>
<feature type="transmembrane region" description="Helical" evidence="1">
    <location>
        <begin position="231"/>
        <end position="256"/>
    </location>
</feature>
<evidence type="ECO:0000256" key="1">
    <source>
        <dbReference type="SAM" id="Phobius"/>
    </source>
</evidence>
<dbReference type="Proteomes" id="UP000002664">
    <property type="component" value="Chromosome"/>
</dbReference>
<dbReference type="eggNOG" id="arCOG02129">
    <property type="taxonomic scope" value="Archaea"/>
</dbReference>
<dbReference type="InterPro" id="IPR038717">
    <property type="entry name" value="Tc1-like_DDE_dom"/>
</dbReference>
<accession>F0NGG6</accession>
<gene>
    <name evidence="3" type="ordered locus">SiRe_0449</name>
</gene>
<dbReference type="EMBL" id="CP002425">
    <property type="protein sequence ID" value="ADX84538.1"/>
    <property type="molecule type" value="Genomic_DNA"/>
</dbReference>
<dbReference type="InterPro" id="IPR047655">
    <property type="entry name" value="Transpos_IS630-like"/>
</dbReference>
<evidence type="ECO:0000313" key="4">
    <source>
        <dbReference type="Proteomes" id="UP000002664"/>
    </source>
</evidence>
<dbReference type="NCBIfam" id="NF033545">
    <property type="entry name" value="transpos_IS630"/>
    <property type="match status" value="1"/>
</dbReference>
<dbReference type="STRING" id="930945.SiRe_0449"/>
<name>F0NGG6_SACI5</name>
<evidence type="ECO:0000313" key="3">
    <source>
        <dbReference type="EMBL" id="ADX84538.1"/>
    </source>
</evidence>
<dbReference type="PANTHER" id="PTHR46564:SF1">
    <property type="entry name" value="TRANSPOSASE"/>
    <property type="match status" value="1"/>
</dbReference>
<dbReference type="Gene3D" id="3.30.420.10">
    <property type="entry name" value="Ribonuclease H-like superfamily/Ribonuclease H"/>
    <property type="match status" value="1"/>
</dbReference>
<dbReference type="PANTHER" id="PTHR46564">
    <property type="entry name" value="TRANSPOSASE"/>
    <property type="match status" value="1"/>
</dbReference>
<dbReference type="InterPro" id="IPR036397">
    <property type="entry name" value="RNaseH_sf"/>
</dbReference>
<protein>
    <submittedName>
        <fullName evidence="3">ISC1395, Orf1</fullName>
    </submittedName>
</protein>
<dbReference type="Gene3D" id="1.10.10.10">
    <property type="entry name" value="Winged helix-like DNA-binding domain superfamily/Winged helix DNA-binding domain"/>
    <property type="match status" value="1"/>
</dbReference>